<feature type="domain" description="C2H2-type" evidence="14">
    <location>
        <begin position="437"/>
        <end position="465"/>
    </location>
</feature>
<gene>
    <name evidence="16" type="ORF">CHIRRI_LOCUS13497</name>
</gene>
<feature type="binding site" evidence="12">
    <location>
        <position position="5"/>
    </location>
    <ligand>
        <name>Zn(2+)</name>
        <dbReference type="ChEBI" id="CHEBI:29105"/>
    </ligand>
</feature>
<evidence type="ECO:0000256" key="5">
    <source>
        <dbReference type="ARBA" id="ARBA00022771"/>
    </source>
</evidence>
<keyword evidence="17" id="KW-1185">Reference proteome</keyword>
<evidence type="ECO:0000256" key="7">
    <source>
        <dbReference type="ARBA" id="ARBA00023015"/>
    </source>
</evidence>
<feature type="domain" description="C2H2-type" evidence="14">
    <location>
        <begin position="691"/>
        <end position="719"/>
    </location>
</feature>
<sequence length="866" mass="101961">MDDLCRICRKDCYNNSTSIKSKHEGVPISEMLTKTCPIDITFDDPISQLLPKSICNDCLEVISAAFNLQRVCVESDQYFRSMISNDQIVVKDEFEIKEEELPIPDDIEVISDGEYHEQETEHVTYLVPVNKKRKIAATTFNPRLVQITGRRSDSHYECNFCLIQTKPRQAMLKHMKQEHDPAFLPHGCDFCAARFKSEDKKYLHENVRHINEFPEAIICEVCGVNGISEEGMKNHMKDDHKIFKPSKRKRDEDEEDGKTTNFNPRPLNKGARYDDMFYSCNFCDIKQKPRKNLLRHMYTKHDPITHPFYCSFCILRFKEESKKSSHENTHDPSEPKIFICEVCTATGDREIGMLQHKMDDHGMNVRIPVTFESFESEEPSKDKKKSERHFHPRPLPGSESLEYEDIWYTCNFCDKKIKPKKSMLRHMRKHSAAAYPFGCEYCIERFEDKDEFEAHYKYVHENEIDTLIYFCDLCGASGDHKEGMENHMTDDHLMMEQQFKITKKREIKCSICYAKFLHKRGLDNHLLSKHKETTKCDKCDAEFSDKREMNHHIMMIHSKLYRQVEPHEVEVSYKCCKCEQDHQSETDLDQHLEGHRNSFKTEKTKCHFCPKNLKDFIEFLEHAKYHAQPQTHECLTCKKRLPFDDKLLNHVKNHKRYDCYKVECKKCTQKFRSAKDLEIHDKVKHNKETLFICPICAKSLSSANGLDQHIRYVHNKEQEKKFQCKFCPMKFILKTKLTRHEAVHSTERPHVCEICGSSFKHNEGLSLHMKRHNGTLERKHECSQCSHKFTTKHRLDQHMMTHTGLKPHECKFCDRAYASKGDLVKHMQKLHVGDAIYQCDKCPKAFRVIVELREHQHEHGGNQYLG</sequence>
<evidence type="ECO:0000256" key="6">
    <source>
        <dbReference type="ARBA" id="ARBA00022833"/>
    </source>
</evidence>
<feature type="binding site" evidence="12">
    <location>
        <position position="8"/>
    </location>
    <ligand>
        <name>Zn(2+)</name>
        <dbReference type="ChEBI" id="CHEBI:29105"/>
    </ligand>
</feature>
<feature type="domain" description="C2H2-type" evidence="14">
    <location>
        <begin position="534"/>
        <end position="558"/>
    </location>
</feature>
<dbReference type="GO" id="GO:0005634">
    <property type="term" value="C:nucleus"/>
    <property type="evidence" value="ECO:0007669"/>
    <property type="project" value="UniProtKB-SubCell"/>
</dbReference>
<feature type="domain" description="C2H2-type" evidence="14">
    <location>
        <begin position="837"/>
        <end position="864"/>
    </location>
</feature>
<evidence type="ECO:0008006" key="18">
    <source>
        <dbReference type="Google" id="ProtNLM"/>
    </source>
</evidence>
<feature type="region of interest" description="Disordered" evidence="13">
    <location>
        <begin position="237"/>
        <end position="265"/>
    </location>
</feature>
<evidence type="ECO:0000256" key="1">
    <source>
        <dbReference type="ARBA" id="ARBA00004123"/>
    </source>
</evidence>
<dbReference type="AlphaFoldDB" id="A0A9N9WY28"/>
<evidence type="ECO:0000313" key="16">
    <source>
        <dbReference type="EMBL" id="CAG9810684.1"/>
    </source>
</evidence>
<dbReference type="EMBL" id="OU895880">
    <property type="protein sequence ID" value="CAG9810684.1"/>
    <property type="molecule type" value="Genomic_DNA"/>
</dbReference>
<dbReference type="PANTHER" id="PTHR24379:SF121">
    <property type="entry name" value="C2H2-TYPE DOMAIN-CONTAINING PROTEIN"/>
    <property type="match status" value="1"/>
</dbReference>
<evidence type="ECO:0000313" key="17">
    <source>
        <dbReference type="Proteomes" id="UP001153620"/>
    </source>
</evidence>
<feature type="binding site" evidence="12">
    <location>
        <position position="58"/>
    </location>
    <ligand>
        <name>Zn(2+)</name>
        <dbReference type="ChEBI" id="CHEBI:29105"/>
    </ligand>
</feature>
<keyword evidence="8" id="KW-0238">DNA-binding</keyword>
<evidence type="ECO:0000256" key="10">
    <source>
        <dbReference type="ARBA" id="ARBA00023242"/>
    </source>
</evidence>
<protein>
    <recommendedName>
        <fullName evidence="18">Zinc finger protein</fullName>
    </recommendedName>
</protein>
<keyword evidence="7" id="KW-0805">Transcription regulation</keyword>
<dbReference type="SMART" id="SM00355">
    <property type="entry name" value="ZnF_C2H2"/>
    <property type="match status" value="21"/>
</dbReference>
<feature type="region of interest" description="Disordered" evidence="13">
    <location>
        <begin position="374"/>
        <end position="394"/>
    </location>
</feature>
<dbReference type="PANTHER" id="PTHR24379">
    <property type="entry name" value="KRAB AND ZINC FINGER DOMAIN-CONTAINING"/>
    <property type="match status" value="1"/>
</dbReference>
<dbReference type="PROSITE" id="PS00028">
    <property type="entry name" value="ZINC_FINGER_C2H2_1"/>
    <property type="match status" value="15"/>
</dbReference>
<dbReference type="InterPro" id="IPR013087">
    <property type="entry name" value="Znf_C2H2_type"/>
</dbReference>
<feature type="domain" description="C2H2-type" evidence="14">
    <location>
        <begin position="808"/>
        <end position="836"/>
    </location>
</feature>
<dbReference type="GO" id="GO:0008270">
    <property type="term" value="F:zinc ion binding"/>
    <property type="evidence" value="ECO:0007669"/>
    <property type="project" value="UniProtKB-UniRule"/>
</dbReference>
<dbReference type="PROSITE" id="PS51915">
    <property type="entry name" value="ZAD"/>
    <property type="match status" value="1"/>
</dbReference>
<dbReference type="Pfam" id="PF00096">
    <property type="entry name" value="zf-C2H2"/>
    <property type="match status" value="3"/>
</dbReference>
<evidence type="ECO:0000259" key="15">
    <source>
        <dbReference type="PROSITE" id="PS51915"/>
    </source>
</evidence>
<organism evidence="16 17">
    <name type="scientific">Chironomus riparius</name>
    <dbReference type="NCBI Taxonomy" id="315576"/>
    <lineage>
        <taxon>Eukaryota</taxon>
        <taxon>Metazoa</taxon>
        <taxon>Ecdysozoa</taxon>
        <taxon>Arthropoda</taxon>
        <taxon>Hexapoda</taxon>
        <taxon>Insecta</taxon>
        <taxon>Pterygota</taxon>
        <taxon>Neoptera</taxon>
        <taxon>Endopterygota</taxon>
        <taxon>Diptera</taxon>
        <taxon>Nematocera</taxon>
        <taxon>Chironomoidea</taxon>
        <taxon>Chironomidae</taxon>
        <taxon>Chironominae</taxon>
        <taxon>Chironomus</taxon>
    </lineage>
</organism>
<dbReference type="PROSITE" id="PS50157">
    <property type="entry name" value="ZINC_FINGER_C2H2_2"/>
    <property type="match status" value="11"/>
</dbReference>
<evidence type="ECO:0000256" key="13">
    <source>
        <dbReference type="SAM" id="MobiDB-lite"/>
    </source>
</evidence>
<feature type="domain" description="C2H2-type" evidence="14">
    <location>
        <begin position="662"/>
        <end position="690"/>
    </location>
</feature>
<feature type="domain" description="C2H2-type" evidence="14">
    <location>
        <begin position="722"/>
        <end position="749"/>
    </location>
</feature>
<dbReference type="FunFam" id="3.30.160.60:FF:001370">
    <property type="entry name" value="Zinc finger protein"/>
    <property type="match status" value="1"/>
</dbReference>
<accession>A0A9N9WY28</accession>
<evidence type="ECO:0000256" key="8">
    <source>
        <dbReference type="ARBA" id="ARBA00023125"/>
    </source>
</evidence>
<dbReference type="Proteomes" id="UP001153620">
    <property type="component" value="Chromosome 4"/>
</dbReference>
<evidence type="ECO:0000259" key="14">
    <source>
        <dbReference type="PROSITE" id="PS50157"/>
    </source>
</evidence>
<dbReference type="InterPro" id="IPR012934">
    <property type="entry name" value="Znf_AD"/>
</dbReference>
<keyword evidence="6 12" id="KW-0862">Zinc</keyword>
<dbReference type="SUPFAM" id="SSF57667">
    <property type="entry name" value="beta-beta-alpha zinc fingers"/>
    <property type="match status" value="4"/>
</dbReference>
<dbReference type="SUPFAM" id="SSF57716">
    <property type="entry name" value="Glucocorticoid receptor-like (DNA-binding domain)"/>
    <property type="match status" value="1"/>
</dbReference>
<feature type="domain" description="C2H2-type" evidence="14">
    <location>
        <begin position="408"/>
        <end position="435"/>
    </location>
</feature>
<feature type="domain" description="C2H2-type" evidence="14">
    <location>
        <begin position="308"/>
        <end position="335"/>
    </location>
</feature>
<dbReference type="GO" id="GO:0003690">
    <property type="term" value="F:double-stranded DNA binding"/>
    <property type="evidence" value="ECO:0007669"/>
    <property type="project" value="UniProtKB-ARBA"/>
</dbReference>
<feature type="domain" description="C2H2-type" evidence="14">
    <location>
        <begin position="750"/>
        <end position="777"/>
    </location>
</feature>
<feature type="binding site" evidence="12">
    <location>
        <position position="55"/>
    </location>
    <ligand>
        <name>Zn(2+)</name>
        <dbReference type="ChEBI" id="CHEBI:29105"/>
    </ligand>
</feature>
<keyword evidence="4" id="KW-0677">Repeat</keyword>
<dbReference type="InterPro" id="IPR036236">
    <property type="entry name" value="Znf_C2H2_sf"/>
</dbReference>
<evidence type="ECO:0000256" key="9">
    <source>
        <dbReference type="ARBA" id="ARBA00023163"/>
    </source>
</evidence>
<name>A0A9N9WY28_9DIPT</name>
<dbReference type="Gene3D" id="3.30.160.60">
    <property type="entry name" value="Classic Zinc Finger"/>
    <property type="match status" value="8"/>
</dbReference>
<keyword evidence="9" id="KW-0804">Transcription</keyword>
<reference evidence="16" key="1">
    <citation type="submission" date="2022-01" db="EMBL/GenBank/DDBJ databases">
        <authorList>
            <person name="King R."/>
        </authorList>
    </citation>
    <scope>NUCLEOTIDE SEQUENCE</scope>
</reference>
<dbReference type="OrthoDB" id="7786459at2759"/>
<comment type="subcellular location">
    <subcellularLocation>
        <location evidence="1">Nucleus</location>
    </subcellularLocation>
</comment>
<keyword evidence="5 11" id="KW-0863">Zinc-finger</keyword>
<dbReference type="Pfam" id="PF07776">
    <property type="entry name" value="zf-AD"/>
    <property type="match status" value="1"/>
</dbReference>
<reference evidence="16" key="2">
    <citation type="submission" date="2022-10" db="EMBL/GenBank/DDBJ databases">
        <authorList>
            <consortium name="ENA_rothamsted_submissions"/>
            <consortium name="culmorum"/>
            <person name="King R."/>
        </authorList>
    </citation>
    <scope>NUCLEOTIDE SEQUENCE</scope>
</reference>
<evidence type="ECO:0000256" key="3">
    <source>
        <dbReference type="ARBA" id="ARBA00022723"/>
    </source>
</evidence>
<evidence type="ECO:0000256" key="4">
    <source>
        <dbReference type="ARBA" id="ARBA00022737"/>
    </source>
</evidence>
<keyword evidence="3 12" id="KW-0479">Metal-binding</keyword>
<dbReference type="Gene3D" id="3.40.1800.20">
    <property type="match status" value="1"/>
</dbReference>
<proteinExistence type="inferred from homology"/>
<comment type="similarity">
    <text evidence="2">Belongs to the krueppel C2H2-type zinc-finger protein family.</text>
</comment>
<feature type="domain" description="C2H2-type" evidence="14">
    <location>
        <begin position="780"/>
        <end position="807"/>
    </location>
</feature>
<keyword evidence="10" id="KW-0539">Nucleus</keyword>
<evidence type="ECO:0000256" key="12">
    <source>
        <dbReference type="PROSITE-ProRule" id="PRU01263"/>
    </source>
</evidence>
<evidence type="ECO:0000256" key="2">
    <source>
        <dbReference type="ARBA" id="ARBA00006991"/>
    </source>
</evidence>
<feature type="domain" description="ZAD" evidence="15">
    <location>
        <begin position="3"/>
        <end position="82"/>
    </location>
</feature>
<evidence type="ECO:0000256" key="11">
    <source>
        <dbReference type="PROSITE-ProRule" id="PRU00042"/>
    </source>
</evidence>
<dbReference type="SMART" id="SM00868">
    <property type="entry name" value="zf-AD"/>
    <property type="match status" value="2"/>
</dbReference>